<name>A0A2K9LMJ5_9GAMM</name>
<dbReference type="RefSeq" id="WP_101894933.1">
    <property type="nucleotide sequence ID" value="NZ_CP022684.1"/>
</dbReference>
<proteinExistence type="predicted"/>
<keyword evidence="3" id="KW-1185">Reference proteome</keyword>
<dbReference type="EMBL" id="CP022684">
    <property type="protein sequence ID" value="AUM13558.1"/>
    <property type="molecule type" value="Genomic_DNA"/>
</dbReference>
<protein>
    <submittedName>
        <fullName evidence="2">Uncharacterized protein</fullName>
    </submittedName>
</protein>
<organism evidence="2 3">
    <name type="scientific">Ketobacter alkanivorans</name>
    <dbReference type="NCBI Taxonomy" id="1917421"/>
    <lineage>
        <taxon>Bacteria</taxon>
        <taxon>Pseudomonadati</taxon>
        <taxon>Pseudomonadota</taxon>
        <taxon>Gammaproteobacteria</taxon>
        <taxon>Pseudomonadales</taxon>
        <taxon>Ketobacteraceae</taxon>
        <taxon>Ketobacter</taxon>
    </lineage>
</organism>
<gene>
    <name evidence="2" type="ORF">Kalk_14505</name>
</gene>
<accession>A0A2K9LMJ5</accession>
<reference evidence="3" key="1">
    <citation type="submission" date="2017-08" db="EMBL/GenBank/DDBJ databases">
        <title>Direct submision.</title>
        <authorList>
            <person name="Kim S.-J."/>
            <person name="Rhee S.-K."/>
        </authorList>
    </citation>
    <scope>NUCLEOTIDE SEQUENCE [LARGE SCALE GENOMIC DNA]</scope>
    <source>
        <strain evidence="3">GI5</strain>
    </source>
</reference>
<dbReference type="OrthoDB" id="6199196at2"/>
<evidence type="ECO:0000256" key="1">
    <source>
        <dbReference type="SAM" id="Coils"/>
    </source>
</evidence>
<evidence type="ECO:0000313" key="3">
    <source>
        <dbReference type="Proteomes" id="UP000235116"/>
    </source>
</evidence>
<evidence type="ECO:0000313" key="2">
    <source>
        <dbReference type="EMBL" id="AUM13558.1"/>
    </source>
</evidence>
<dbReference type="AlphaFoldDB" id="A0A2K9LMJ5"/>
<sequence>MTLDSITNFGLKQLDNAGYYLTRYGITDQVNRHNLIAIAMTEKEKLMGEMARLELKAKIQKRRIEKLRDQLDAQSDEWIAKTPKLVADRLFKAKHLVASYI</sequence>
<keyword evidence="1" id="KW-0175">Coiled coil</keyword>
<feature type="coiled-coil region" evidence="1">
    <location>
        <begin position="36"/>
        <end position="77"/>
    </location>
</feature>
<dbReference type="Proteomes" id="UP000235116">
    <property type="component" value="Chromosome"/>
</dbReference>
<dbReference type="KEGG" id="kak:Kalk_14505"/>